<dbReference type="AlphaFoldDB" id="A0A2A3E2N8"/>
<keyword evidence="2" id="KW-0282">Flagellum</keyword>
<keyword evidence="3" id="KW-0969">Cilium</keyword>
<evidence type="ECO:0000313" key="5">
    <source>
        <dbReference type="EMBL" id="PBC25958.1"/>
    </source>
</evidence>
<proteinExistence type="predicted"/>
<evidence type="ECO:0000256" key="2">
    <source>
        <dbReference type="ARBA" id="ARBA00022846"/>
    </source>
</evidence>
<dbReference type="STRING" id="94128.A0A2A3E2N8"/>
<evidence type="ECO:0000313" key="6">
    <source>
        <dbReference type="Proteomes" id="UP000242457"/>
    </source>
</evidence>
<dbReference type="Gene3D" id="2.20.110.10">
    <property type="entry name" value="Histone H3 K4-specific methyltransferase SET7/9 N-terminal domain"/>
    <property type="match status" value="1"/>
</dbReference>
<dbReference type="Proteomes" id="UP000242457">
    <property type="component" value="Unassembled WGS sequence"/>
</dbReference>
<accession>A0A2A3E2N8</accession>
<evidence type="ECO:0000256" key="4">
    <source>
        <dbReference type="ARBA" id="ARBA00023273"/>
    </source>
</evidence>
<dbReference type="SUPFAM" id="SSF82185">
    <property type="entry name" value="Histone H3 K4-specific methyltransferase SET7/9 N-terminal domain"/>
    <property type="match status" value="1"/>
</dbReference>
<dbReference type="PANTHER" id="PTHR46437:SF1">
    <property type="entry name" value="MORN REPEAT-CONTAINING PROTEIN 5"/>
    <property type="match status" value="1"/>
</dbReference>
<evidence type="ECO:0000256" key="3">
    <source>
        <dbReference type="ARBA" id="ARBA00023069"/>
    </source>
</evidence>
<keyword evidence="4" id="KW-0966">Cell projection</keyword>
<keyword evidence="6" id="KW-1185">Reference proteome</keyword>
<sequence>MYARFKNLEESRFIDGSEYKGTWSKFGMEGVGKFTMPQSAIFEGEFRDDTFHGYGSLYWPCGQRMDGIWIQGECRDKQYVFNDGLNFLETDWKYCKFPDRRYQLCHKYGLKPAGLTLRTNNQDEFIIPPKCYDAGIGIFNPSQHIIICYSDLKKTIEIPSIKFAKWIKENCQKAWSEPTGKNIKAFYKYDKKIPSTLLPFSNNSFESWWKRLTTFRQDSTYERKKSYCSCKDTTSSVKGENPIEIHLIQTNIEQK</sequence>
<dbReference type="PANTHER" id="PTHR46437">
    <property type="entry name" value="MORN REPEAT-CONTAINING PROTEIN 5"/>
    <property type="match status" value="1"/>
</dbReference>
<organism evidence="5 6">
    <name type="scientific">Apis cerana cerana</name>
    <name type="common">Oriental honeybee</name>
    <dbReference type="NCBI Taxonomy" id="94128"/>
    <lineage>
        <taxon>Eukaryota</taxon>
        <taxon>Metazoa</taxon>
        <taxon>Ecdysozoa</taxon>
        <taxon>Arthropoda</taxon>
        <taxon>Hexapoda</taxon>
        <taxon>Insecta</taxon>
        <taxon>Pterygota</taxon>
        <taxon>Neoptera</taxon>
        <taxon>Endopterygota</taxon>
        <taxon>Hymenoptera</taxon>
        <taxon>Apocrita</taxon>
        <taxon>Aculeata</taxon>
        <taxon>Apoidea</taxon>
        <taxon>Anthophila</taxon>
        <taxon>Apidae</taxon>
        <taxon>Apis</taxon>
    </lineage>
</organism>
<comment type="subcellular location">
    <subcellularLocation>
        <location evidence="1">Cell projection</location>
        <location evidence="1">Cilium</location>
        <location evidence="1">Flagellum</location>
    </subcellularLocation>
</comment>
<reference evidence="5 6" key="1">
    <citation type="submission" date="2014-07" db="EMBL/GenBank/DDBJ databases">
        <title>Genomic and transcriptomic analysis on Apis cerana provide comprehensive insights into honey bee biology.</title>
        <authorList>
            <person name="Diao Q."/>
            <person name="Sun L."/>
            <person name="Zheng H."/>
            <person name="Zheng H."/>
            <person name="Xu S."/>
            <person name="Wang S."/>
            <person name="Zeng Z."/>
            <person name="Hu F."/>
            <person name="Su S."/>
            <person name="Wu J."/>
        </authorList>
    </citation>
    <scope>NUCLEOTIDE SEQUENCE [LARGE SCALE GENOMIC DNA]</scope>
    <source>
        <tissue evidence="5">Pupae without intestine</tissue>
    </source>
</reference>
<dbReference type="InterPro" id="IPR042814">
    <property type="entry name" value="Morn5"/>
</dbReference>
<evidence type="ECO:0000256" key="1">
    <source>
        <dbReference type="ARBA" id="ARBA00004230"/>
    </source>
</evidence>
<dbReference type="GO" id="GO:0031514">
    <property type="term" value="C:motile cilium"/>
    <property type="evidence" value="ECO:0007669"/>
    <property type="project" value="UniProtKB-SubCell"/>
</dbReference>
<gene>
    <name evidence="5" type="ORF">APICC_04891</name>
</gene>
<name>A0A2A3E2N8_APICC</name>
<dbReference type="EMBL" id="KZ288422">
    <property type="protein sequence ID" value="PBC25958.1"/>
    <property type="molecule type" value="Genomic_DNA"/>
</dbReference>
<protein>
    <submittedName>
        <fullName evidence="5">MORN repeat-containing protein</fullName>
    </submittedName>
</protein>
<dbReference type="OrthoDB" id="300500at2759"/>